<dbReference type="GO" id="GO:0004252">
    <property type="term" value="F:serine-type endopeptidase activity"/>
    <property type="evidence" value="ECO:0007669"/>
    <property type="project" value="InterPro"/>
</dbReference>
<evidence type="ECO:0000313" key="4">
    <source>
        <dbReference type="EMBL" id="CAE8731478.1"/>
    </source>
</evidence>
<dbReference type="InterPro" id="IPR018114">
    <property type="entry name" value="TRYPSIN_HIS"/>
</dbReference>
<dbReference type="AlphaFoldDB" id="A0A813LLJ1"/>
<dbReference type="SUPFAM" id="SSF50494">
    <property type="entry name" value="Trypsin-like serine proteases"/>
    <property type="match status" value="1"/>
</dbReference>
<dbReference type="PRINTS" id="PR00722">
    <property type="entry name" value="CHYMOTRYPSIN"/>
</dbReference>
<evidence type="ECO:0000313" key="5">
    <source>
        <dbReference type="Proteomes" id="UP000626109"/>
    </source>
</evidence>
<accession>A0A813LLJ1</accession>
<proteinExistence type="predicted"/>
<feature type="signal peptide" evidence="2">
    <location>
        <begin position="1"/>
        <end position="21"/>
    </location>
</feature>
<dbReference type="PANTHER" id="PTHR24260">
    <property type="match status" value="1"/>
</dbReference>
<comment type="caution">
    <text evidence="4">The sequence shown here is derived from an EMBL/GenBank/DDBJ whole genome shotgun (WGS) entry which is preliminary data.</text>
</comment>
<name>A0A813LLJ1_POLGL</name>
<evidence type="ECO:0000259" key="3">
    <source>
        <dbReference type="PROSITE" id="PS50240"/>
    </source>
</evidence>
<reference evidence="4" key="1">
    <citation type="submission" date="2021-02" db="EMBL/GenBank/DDBJ databases">
        <authorList>
            <person name="Dougan E. K."/>
            <person name="Rhodes N."/>
            <person name="Thang M."/>
            <person name="Chan C."/>
        </authorList>
    </citation>
    <scope>NUCLEOTIDE SEQUENCE</scope>
</reference>
<feature type="domain" description="Peptidase S1" evidence="3">
    <location>
        <begin position="238"/>
        <end position="519"/>
    </location>
</feature>
<dbReference type="InterPro" id="IPR043504">
    <property type="entry name" value="Peptidase_S1_PA_chymotrypsin"/>
</dbReference>
<dbReference type="PANTHER" id="PTHR24260:SF132">
    <property type="entry name" value="PEPTIDASE S1 DOMAIN-CONTAINING PROTEIN"/>
    <property type="match status" value="1"/>
</dbReference>
<evidence type="ECO:0000256" key="2">
    <source>
        <dbReference type="SAM" id="SignalP"/>
    </source>
</evidence>
<evidence type="ECO:0000256" key="1">
    <source>
        <dbReference type="SAM" id="MobiDB-lite"/>
    </source>
</evidence>
<gene>
    <name evidence="4" type="ORF">PGLA2088_LOCUS46026</name>
</gene>
<dbReference type="PROSITE" id="PS00134">
    <property type="entry name" value="TRYPSIN_HIS"/>
    <property type="match status" value="1"/>
</dbReference>
<dbReference type="InterPro" id="IPR001314">
    <property type="entry name" value="Peptidase_S1A"/>
</dbReference>
<feature type="chain" id="PRO_5032459339" description="Peptidase S1 domain-containing protein" evidence="2">
    <location>
        <begin position="22"/>
        <end position="592"/>
    </location>
</feature>
<dbReference type="PROSITE" id="PS50240">
    <property type="entry name" value="TRYPSIN_DOM"/>
    <property type="match status" value="1"/>
</dbReference>
<dbReference type="Gene3D" id="2.40.10.10">
    <property type="entry name" value="Trypsin-like serine proteases"/>
    <property type="match status" value="2"/>
</dbReference>
<dbReference type="InterPro" id="IPR017900">
    <property type="entry name" value="4Fe4S_Fe_S_CS"/>
</dbReference>
<keyword evidence="2" id="KW-0732">Signal</keyword>
<protein>
    <recommendedName>
        <fullName evidence="3">Peptidase S1 domain-containing protein</fullName>
    </recommendedName>
</protein>
<feature type="compositionally biased region" description="Basic and acidic residues" evidence="1">
    <location>
        <begin position="570"/>
        <end position="592"/>
    </location>
</feature>
<dbReference type="EMBL" id="CAJNNW010036013">
    <property type="protein sequence ID" value="CAE8731478.1"/>
    <property type="molecule type" value="Genomic_DNA"/>
</dbReference>
<dbReference type="InterPro" id="IPR009003">
    <property type="entry name" value="Peptidase_S1_PA"/>
</dbReference>
<dbReference type="InterPro" id="IPR051333">
    <property type="entry name" value="CLIP_Serine_Protease"/>
</dbReference>
<dbReference type="GO" id="GO:0006508">
    <property type="term" value="P:proteolysis"/>
    <property type="evidence" value="ECO:0007669"/>
    <property type="project" value="InterPro"/>
</dbReference>
<organism evidence="4 5">
    <name type="scientific">Polarella glacialis</name>
    <name type="common">Dinoflagellate</name>
    <dbReference type="NCBI Taxonomy" id="89957"/>
    <lineage>
        <taxon>Eukaryota</taxon>
        <taxon>Sar</taxon>
        <taxon>Alveolata</taxon>
        <taxon>Dinophyceae</taxon>
        <taxon>Suessiales</taxon>
        <taxon>Suessiaceae</taxon>
        <taxon>Polarella</taxon>
    </lineage>
</organism>
<feature type="region of interest" description="Disordered" evidence="1">
    <location>
        <begin position="559"/>
        <end position="592"/>
    </location>
</feature>
<dbReference type="PROSITE" id="PS00198">
    <property type="entry name" value="4FE4S_FER_1"/>
    <property type="match status" value="1"/>
</dbReference>
<sequence>MTTTWTMKGLAHFILLGFVLAKFDTNDSCEAEPSSLLQLQSPSPAGYPQSMCPAGYSLDAGMVNSYCVFRSCDPQKQQDLAACCIDTRLAMNIKLQVDMKDQKGCDASMSDMYTQLFGKSGSQTSKTKLYFQDQARSVIVRSKVPFIPTQVCLSIGEADAVNGAWCPRVIHVYNADTERLIGTADWSSFGTPGHTECRPLVQRQNALIQEAGHEFTGLRRDASLERDADARSLANATMVGDQVLWKPDRCWLVFLQITSPKSVSLCAATRIGKNWLLTAAHCLPEQPAPPPSEIEVMGCRRAMKLEYGRSHYSLHFPGRFKEPDPDSFLDELMKGLLPKYDIALIQIKRSDDTLRQLSPSSYDPRSAILLGEYMVDDMIRPWGFPRQRDGQWDVGESVVEGPQSYPQQNPEKNKLCKDGSPDKLCVVDVRKTQPDGRAWTKEACMAASQIQQGDSGGPLTLVENINQNAYLQVGVTASAIPLKFKTETNFFSPSTRWCEEVSFPTSVAHYFQWICDTCSACNQACPSQSPLVVPAQHDPEPTQLLVAEDGFQFEVVNAAELSDREEEESKDERPNPLNQHHDYDNRRRGWWR</sequence>
<dbReference type="InterPro" id="IPR001254">
    <property type="entry name" value="Trypsin_dom"/>
</dbReference>
<dbReference type="Proteomes" id="UP000626109">
    <property type="component" value="Unassembled WGS sequence"/>
</dbReference>
<dbReference type="Pfam" id="PF00089">
    <property type="entry name" value="Trypsin"/>
    <property type="match status" value="1"/>
</dbReference>
<dbReference type="SMART" id="SM00020">
    <property type="entry name" value="Tryp_SPc"/>
    <property type="match status" value="1"/>
</dbReference>